<dbReference type="PANTHER" id="PTHR42912">
    <property type="entry name" value="METHYLTRANSFERASE"/>
    <property type="match status" value="1"/>
</dbReference>
<dbReference type="Pfam" id="PF13649">
    <property type="entry name" value="Methyltransf_25"/>
    <property type="match status" value="1"/>
</dbReference>
<feature type="domain" description="Methyltransferase" evidence="2">
    <location>
        <begin position="211"/>
        <end position="307"/>
    </location>
</feature>
<evidence type="ECO:0000256" key="1">
    <source>
        <dbReference type="SAM" id="MobiDB-lite"/>
    </source>
</evidence>
<dbReference type="CDD" id="cd02440">
    <property type="entry name" value="AdoMet_MTases"/>
    <property type="match status" value="1"/>
</dbReference>
<feature type="region of interest" description="Disordered" evidence="1">
    <location>
        <begin position="49"/>
        <end position="75"/>
    </location>
</feature>
<dbReference type="Proteomes" id="UP001162802">
    <property type="component" value="Unassembled WGS sequence"/>
</dbReference>
<organism evidence="3 4">
    <name type="scientific">Novosphingobium mangrovi</name>
    <name type="common">ex Hu et al. 2023</name>
    <dbReference type="NCBI Taxonomy" id="2930094"/>
    <lineage>
        <taxon>Bacteria</taxon>
        <taxon>Pseudomonadati</taxon>
        <taxon>Pseudomonadota</taxon>
        <taxon>Alphaproteobacteria</taxon>
        <taxon>Sphingomonadales</taxon>
        <taxon>Sphingomonadaceae</taxon>
        <taxon>Novosphingobium</taxon>
    </lineage>
</organism>
<comment type="caution">
    <text evidence="3">The sequence shown here is derived from an EMBL/GenBank/DDBJ whole genome shotgun (WGS) entry which is preliminary data.</text>
</comment>
<proteinExistence type="predicted"/>
<dbReference type="RefSeq" id="WP_243800697.1">
    <property type="nucleotide sequence ID" value="NZ_JALHAT010000022.1"/>
</dbReference>
<protein>
    <submittedName>
        <fullName evidence="3">Methyltransferase domain-containing protein</fullName>
    </submittedName>
</protein>
<dbReference type="EMBL" id="JALHAT010000022">
    <property type="protein sequence ID" value="MCJ1961522.1"/>
    <property type="molecule type" value="Genomic_DNA"/>
</dbReference>
<evidence type="ECO:0000313" key="3">
    <source>
        <dbReference type="EMBL" id="MCJ1961522.1"/>
    </source>
</evidence>
<dbReference type="GO" id="GO:0032259">
    <property type="term" value="P:methylation"/>
    <property type="evidence" value="ECO:0007669"/>
    <property type="project" value="UniProtKB-KW"/>
</dbReference>
<dbReference type="Gene3D" id="3.40.50.150">
    <property type="entry name" value="Vaccinia Virus protein VP39"/>
    <property type="match status" value="1"/>
</dbReference>
<dbReference type="PANTHER" id="PTHR42912:SF93">
    <property type="entry name" value="N6-ADENOSINE-METHYLTRANSFERASE TMT1A"/>
    <property type="match status" value="1"/>
</dbReference>
<keyword evidence="3" id="KW-0808">Transferase</keyword>
<accession>A0ABT0AEB1</accession>
<reference evidence="3" key="1">
    <citation type="submission" date="2022-03" db="EMBL/GenBank/DDBJ databases">
        <title>Identification of a novel bacterium isolated from mangrove sediments.</title>
        <authorList>
            <person name="Pan X."/>
        </authorList>
    </citation>
    <scope>NUCLEOTIDE SEQUENCE</scope>
    <source>
        <strain evidence="3">B2637</strain>
    </source>
</reference>
<evidence type="ECO:0000313" key="4">
    <source>
        <dbReference type="Proteomes" id="UP001162802"/>
    </source>
</evidence>
<name>A0ABT0AEB1_9SPHN</name>
<dbReference type="InterPro" id="IPR050508">
    <property type="entry name" value="Methyltransf_Superfamily"/>
</dbReference>
<gene>
    <name evidence="3" type="ORF">MTR65_12580</name>
</gene>
<feature type="region of interest" description="Disordered" evidence="1">
    <location>
        <begin position="1"/>
        <end position="22"/>
    </location>
</feature>
<dbReference type="InterPro" id="IPR029063">
    <property type="entry name" value="SAM-dependent_MTases_sf"/>
</dbReference>
<sequence length="379" mass="41605">MSEAKSEATGTQAVRMPVASQTMSQRSRAGLDVLGGILKFTSVATREAARQDFETSPEGRALTEAHATGTADTPEAIAERVDKAKDLAASLPNYRMERFAQRYVAEEMMNRNLVAAEEMRAMHEHLDSLPVNSAGGSLALDPEAPLPDWYEGIHFHLAPIGVDGYDLGTKGAGIGRVFRYGGFAAVPPGSNIGGQRIDVVKQFRRRDHKRILEIGCGSVFTLLAISKVFPEAELIGCDLNGRGLKEGHRLAEKMGLKVDLRQCDARTTGEADESVDAIFSYAVHHEAPVPVNREMFAEAFRILKSGGEIVISDPPPFRAVDMFTAVLLEWDNDHREEPYFRETCLANWEDELRAAGFIEVEAYGLGAQSYPWVTRAVKP</sequence>
<keyword evidence="4" id="KW-1185">Reference proteome</keyword>
<dbReference type="GO" id="GO:0008168">
    <property type="term" value="F:methyltransferase activity"/>
    <property type="evidence" value="ECO:0007669"/>
    <property type="project" value="UniProtKB-KW"/>
</dbReference>
<dbReference type="SUPFAM" id="SSF53335">
    <property type="entry name" value="S-adenosyl-L-methionine-dependent methyltransferases"/>
    <property type="match status" value="1"/>
</dbReference>
<keyword evidence="3" id="KW-0489">Methyltransferase</keyword>
<dbReference type="InterPro" id="IPR041698">
    <property type="entry name" value="Methyltransf_25"/>
</dbReference>
<evidence type="ECO:0000259" key="2">
    <source>
        <dbReference type="Pfam" id="PF13649"/>
    </source>
</evidence>